<reference evidence="1 2" key="1">
    <citation type="journal article" date="2024" name="G3 (Bethesda)">
        <title>Genome assembly of Hibiscus sabdariffa L. provides insights into metabolisms of medicinal natural products.</title>
        <authorList>
            <person name="Kim T."/>
        </authorList>
    </citation>
    <scope>NUCLEOTIDE SEQUENCE [LARGE SCALE GENOMIC DNA]</scope>
    <source>
        <strain evidence="1">TK-2024</strain>
        <tissue evidence="1">Old leaves</tissue>
    </source>
</reference>
<name>A0ABR1ZZI2_9ROSI</name>
<gene>
    <name evidence="1" type="ORF">V6N12_017741</name>
</gene>
<dbReference type="InterPro" id="IPR033254">
    <property type="entry name" value="Plant_FLA"/>
</dbReference>
<proteinExistence type="predicted"/>
<accession>A0ABR1ZZI2</accession>
<dbReference type="PANTHER" id="PTHR32382:SF87">
    <property type="entry name" value="FASCICLIN-LIKE ARABINOGALACTAN PROTEIN 14"/>
    <property type="match status" value="1"/>
</dbReference>
<evidence type="ECO:0000313" key="1">
    <source>
        <dbReference type="EMBL" id="KAK8486131.1"/>
    </source>
</evidence>
<dbReference type="PANTHER" id="PTHR32382">
    <property type="entry name" value="FASCICLIN-LIKE ARABINOGALACTAN PROTEIN"/>
    <property type="match status" value="1"/>
</dbReference>
<dbReference type="InterPro" id="IPR036378">
    <property type="entry name" value="FAS1_dom_sf"/>
</dbReference>
<dbReference type="Proteomes" id="UP001472677">
    <property type="component" value="Unassembled WGS sequence"/>
</dbReference>
<comment type="caution">
    <text evidence="1">The sequence shown here is derived from an EMBL/GenBank/DDBJ whole genome shotgun (WGS) entry which is preliminary data.</text>
</comment>
<dbReference type="Gene3D" id="2.30.180.10">
    <property type="entry name" value="FAS1 domain"/>
    <property type="match status" value="1"/>
</dbReference>
<dbReference type="EMBL" id="JBBPBM010001203">
    <property type="protein sequence ID" value="KAK8486131.1"/>
    <property type="molecule type" value="Genomic_DNA"/>
</dbReference>
<keyword evidence="2" id="KW-1185">Reference proteome</keyword>
<sequence length="267" mass="27796">MSSPAVALFFSLLFLLLVADAANLDISKILSSSSDFSDFDNMLKETGVADEINNKETVTVLAVSNGNLGALSGQTTEAKKMVMSVHVVLDFYDETKLNKSHTNSSKILTTLYQQSGQARNQVGFLNMTNTGNGPVVFSSAAPNSNLVSQLVKEVYTKPYDIAVLQVSSLINIASISSATAPSIAPVAAPPPRKILAPASAPTPSADTVADANSPATSLTKPTDASPAAGDAPASTEEKSAVSVTCGDYVASTILMVFTCAWLLLTMI</sequence>
<dbReference type="PROSITE" id="PS50213">
    <property type="entry name" value="FAS1"/>
    <property type="match status" value="1"/>
</dbReference>
<dbReference type="SUPFAM" id="SSF82153">
    <property type="entry name" value="FAS1 domain"/>
    <property type="match status" value="1"/>
</dbReference>
<evidence type="ECO:0000313" key="2">
    <source>
        <dbReference type="Proteomes" id="UP001472677"/>
    </source>
</evidence>
<dbReference type="InterPro" id="IPR000782">
    <property type="entry name" value="FAS1_domain"/>
</dbReference>
<organism evidence="1 2">
    <name type="scientific">Hibiscus sabdariffa</name>
    <name type="common">roselle</name>
    <dbReference type="NCBI Taxonomy" id="183260"/>
    <lineage>
        <taxon>Eukaryota</taxon>
        <taxon>Viridiplantae</taxon>
        <taxon>Streptophyta</taxon>
        <taxon>Embryophyta</taxon>
        <taxon>Tracheophyta</taxon>
        <taxon>Spermatophyta</taxon>
        <taxon>Magnoliopsida</taxon>
        <taxon>eudicotyledons</taxon>
        <taxon>Gunneridae</taxon>
        <taxon>Pentapetalae</taxon>
        <taxon>rosids</taxon>
        <taxon>malvids</taxon>
        <taxon>Malvales</taxon>
        <taxon>Malvaceae</taxon>
        <taxon>Malvoideae</taxon>
        <taxon>Hibiscus</taxon>
    </lineage>
</organism>
<protein>
    <submittedName>
        <fullName evidence="1">Uncharacterized protein</fullName>
    </submittedName>
</protein>